<evidence type="ECO:0000256" key="2">
    <source>
        <dbReference type="ARBA" id="ARBA00007055"/>
    </source>
</evidence>
<keyword evidence="9" id="KW-0472">Membrane</keyword>
<dbReference type="GO" id="GO:0046930">
    <property type="term" value="C:pore complex"/>
    <property type="evidence" value="ECO:0007669"/>
    <property type="project" value="UniProtKB-KW"/>
</dbReference>
<protein>
    <submittedName>
        <fullName evidence="14">Porin</fullName>
    </submittedName>
</protein>
<dbReference type="InterPro" id="IPR050286">
    <property type="entry name" value="G_neg_Bact_CarbUptk_Porin"/>
</dbReference>
<dbReference type="GO" id="GO:0006811">
    <property type="term" value="P:monoatomic ion transport"/>
    <property type="evidence" value="ECO:0007669"/>
    <property type="project" value="UniProtKB-KW"/>
</dbReference>
<dbReference type="PANTHER" id="PTHR38762">
    <property type="entry name" value="CRYPTIC OUTER MEMBRANE PORIN BGLH-RELATED"/>
    <property type="match status" value="1"/>
</dbReference>
<evidence type="ECO:0000256" key="12">
    <source>
        <dbReference type="SAM" id="SignalP"/>
    </source>
</evidence>
<dbReference type="GO" id="GO:0015774">
    <property type="term" value="P:polysaccharide transport"/>
    <property type="evidence" value="ECO:0007669"/>
    <property type="project" value="TreeGrafter"/>
</dbReference>
<keyword evidence="8" id="KW-0626">Porin</keyword>
<keyword evidence="6 12" id="KW-0732">Signal</keyword>
<dbReference type="SUPFAM" id="SSF56935">
    <property type="entry name" value="Porins"/>
    <property type="match status" value="1"/>
</dbReference>
<dbReference type="CDD" id="cd01346">
    <property type="entry name" value="Maltoporin-like"/>
    <property type="match status" value="1"/>
</dbReference>
<evidence type="ECO:0000256" key="10">
    <source>
        <dbReference type="ARBA" id="ARBA00023237"/>
    </source>
</evidence>
<dbReference type="eggNOG" id="COG4580">
    <property type="taxonomic scope" value="Bacteria"/>
</dbReference>
<organism evidence="14 15">
    <name type="scientific">Pectobacterium betavasculorum</name>
    <dbReference type="NCBI Taxonomy" id="55207"/>
    <lineage>
        <taxon>Bacteria</taxon>
        <taxon>Pseudomonadati</taxon>
        <taxon>Pseudomonadota</taxon>
        <taxon>Gammaproteobacteria</taxon>
        <taxon>Enterobacterales</taxon>
        <taxon>Pectobacteriaceae</taxon>
        <taxon>Pectobacterium</taxon>
    </lineage>
</organism>
<evidence type="ECO:0000256" key="7">
    <source>
        <dbReference type="ARBA" id="ARBA00023065"/>
    </source>
</evidence>
<dbReference type="GO" id="GO:0009279">
    <property type="term" value="C:cell outer membrane"/>
    <property type="evidence" value="ECO:0007669"/>
    <property type="project" value="UniProtKB-SubCell"/>
</dbReference>
<evidence type="ECO:0000256" key="4">
    <source>
        <dbReference type="ARBA" id="ARBA00022452"/>
    </source>
</evidence>
<evidence type="ECO:0000256" key="1">
    <source>
        <dbReference type="ARBA" id="ARBA00004571"/>
    </source>
</evidence>
<feature type="chain" id="PRO_5001887378" evidence="12">
    <location>
        <begin position="26"/>
        <end position="552"/>
    </location>
</feature>
<evidence type="ECO:0000256" key="8">
    <source>
        <dbReference type="ARBA" id="ARBA00023114"/>
    </source>
</evidence>
<evidence type="ECO:0000256" key="5">
    <source>
        <dbReference type="ARBA" id="ARBA00022692"/>
    </source>
</evidence>
<proteinExistence type="inferred from homology"/>
<dbReference type="InterPro" id="IPR021570">
    <property type="entry name" value="LamB-type_porin_N_dom"/>
</dbReference>
<keyword evidence="5" id="KW-0812">Transmembrane</keyword>
<dbReference type="Proteomes" id="UP000032874">
    <property type="component" value="Unassembled WGS sequence"/>
</dbReference>
<evidence type="ECO:0000256" key="11">
    <source>
        <dbReference type="SAM" id="Coils"/>
    </source>
</evidence>
<comment type="similarity">
    <text evidence="2">Belongs to the porin LamB (TC 1.B.3) family.</text>
</comment>
<keyword evidence="4" id="KW-1134">Transmembrane beta strand</keyword>
<sequence>MRKKFPVKVMVLLMSSVFLSNGAMAAKLTVEERLELLEKELAANKAELQSTKKELREYKTIAENKTRIAANSTAQQKTLAVASADTSPSTYTVAAPTVQPATNTVDVAATANTQPKPLTLAEISKYVKNDLGFSYTGYFRSGWATADHGSPKSYAIGSLGRFGNEHSGWFDLSLNQKVFEEGNKRVDAVVQLDGNVGMQYNSAWFGEDATNENKLQFSHMYVTTKGFLPFAPDADFWVGKNTLPVYEIQMLDWKSHRSEAAGGVGIENWQLGVGQLDLSLNREDVNARHALYNPRNSSSPQDKHQVNTNAVDIRYKGIPLWDNATLSLIGKYAQANKDNIQKNDESDGLSYKLKNAWTAGVILRQGLYNGGFNEFTVQGASNAIASGFANISDANPTYSRNGDYYGNHSGNAFRVISQGEMYLRDDIIMANALVYSKGNDIYSYDTGANTDFDSIRAVLRPAYIWDKFNQTGVELAYFNQTNKTNGENYHESGYKTTLYHAIKVNTSILTSRPEIRFYGTYLKIEDNDISKATFNDSKNDQFSLGVQAEVWW</sequence>
<accession>A0A093SCF3</accession>
<dbReference type="GO" id="GO:0015144">
    <property type="term" value="F:carbohydrate transmembrane transporter activity"/>
    <property type="evidence" value="ECO:0007669"/>
    <property type="project" value="TreeGrafter"/>
</dbReference>
<dbReference type="AlphaFoldDB" id="A0A093SCF3"/>
<evidence type="ECO:0000313" key="15">
    <source>
        <dbReference type="Proteomes" id="UP000032874"/>
    </source>
</evidence>
<dbReference type="EMBL" id="JQHM01000001">
    <property type="protein sequence ID" value="KFX07811.1"/>
    <property type="molecule type" value="Genomic_DNA"/>
</dbReference>
<dbReference type="RefSeq" id="WP_039323186.1">
    <property type="nucleotide sequence ID" value="NZ_JQHM01000001.1"/>
</dbReference>
<reference evidence="14 15" key="1">
    <citation type="submission" date="2014-08" db="EMBL/GenBank/DDBJ databases">
        <title>Genome sequences of NCPPB Pectobacterium isolates.</title>
        <authorList>
            <person name="Glover R.H."/>
            <person name="Sapp M."/>
            <person name="Elphinstone J."/>
        </authorList>
    </citation>
    <scope>NUCLEOTIDE SEQUENCE [LARGE SCALE GENOMIC DNA]</scope>
    <source>
        <strain evidence="14 15">NCPPB 2795</strain>
    </source>
</reference>
<evidence type="ECO:0000256" key="6">
    <source>
        <dbReference type="ARBA" id="ARBA00022729"/>
    </source>
</evidence>
<name>A0A093SCF3_9GAMM</name>
<dbReference type="InterPro" id="IPR036998">
    <property type="entry name" value="Porin_LamB_sf"/>
</dbReference>
<feature type="signal peptide" evidence="12">
    <location>
        <begin position="1"/>
        <end position="25"/>
    </location>
</feature>
<feature type="coiled-coil region" evidence="11">
    <location>
        <begin position="27"/>
        <end position="65"/>
    </location>
</feature>
<dbReference type="Gene3D" id="2.40.170.10">
    <property type="entry name" value="Porin, LamB type"/>
    <property type="match status" value="1"/>
</dbReference>
<gene>
    <name evidence="14" type="ORF">KP22_06890</name>
</gene>
<comment type="subcellular location">
    <subcellularLocation>
        <location evidence="1">Cell outer membrane</location>
        <topology evidence="1">Multi-pass membrane protein</topology>
    </subcellularLocation>
</comment>
<comment type="caution">
    <text evidence="14">The sequence shown here is derived from an EMBL/GenBank/DDBJ whole genome shotgun (WGS) entry which is preliminary data.</text>
</comment>
<dbReference type="PANTHER" id="PTHR38762:SF1">
    <property type="entry name" value="CRYPTIC OUTER MEMBRANE PORIN BGLH-RELATED"/>
    <property type="match status" value="1"/>
</dbReference>
<dbReference type="InterPro" id="IPR003192">
    <property type="entry name" value="Porin_LamB"/>
</dbReference>
<keyword evidence="7" id="KW-0406">Ion transport</keyword>
<dbReference type="Pfam" id="PF11471">
    <property type="entry name" value="Sugarporin_N"/>
    <property type="match status" value="1"/>
</dbReference>
<dbReference type="GO" id="GO:0015288">
    <property type="term" value="F:porin activity"/>
    <property type="evidence" value="ECO:0007669"/>
    <property type="project" value="UniProtKB-KW"/>
</dbReference>
<feature type="domain" description="LamB-type porin N-terminal" evidence="13">
    <location>
        <begin position="29"/>
        <end position="59"/>
    </location>
</feature>
<keyword evidence="11" id="KW-0175">Coiled coil</keyword>
<evidence type="ECO:0000256" key="3">
    <source>
        <dbReference type="ARBA" id="ARBA00022448"/>
    </source>
</evidence>
<keyword evidence="10" id="KW-0998">Cell outer membrane</keyword>
<evidence type="ECO:0000256" key="9">
    <source>
        <dbReference type="ARBA" id="ARBA00023136"/>
    </source>
</evidence>
<dbReference type="Pfam" id="PF02264">
    <property type="entry name" value="LamB"/>
    <property type="match status" value="1"/>
</dbReference>
<evidence type="ECO:0000259" key="13">
    <source>
        <dbReference type="Pfam" id="PF11471"/>
    </source>
</evidence>
<dbReference type="STRING" id="55207.KP22_06890"/>
<keyword evidence="3" id="KW-0813">Transport</keyword>
<evidence type="ECO:0000313" key="14">
    <source>
        <dbReference type="EMBL" id="KFX07811.1"/>
    </source>
</evidence>